<feature type="domain" description="Transposase IS204/IS1001/IS1096/IS1165 zinc-finger" evidence="2">
    <location>
        <begin position="48"/>
        <end position="97"/>
    </location>
</feature>
<name>A0A1H6S3H8_9LACT</name>
<evidence type="ECO:0000313" key="3">
    <source>
        <dbReference type="EMBL" id="SEI62593.1"/>
    </source>
</evidence>
<dbReference type="PANTHER" id="PTHR33498">
    <property type="entry name" value="TRANSPOSASE FOR INSERTION SEQUENCE ELEMENT IS1557"/>
    <property type="match status" value="1"/>
</dbReference>
<organism evidence="3 4">
    <name type="scientific">Alkalibacterium gilvum</name>
    <dbReference type="NCBI Taxonomy" id="1130080"/>
    <lineage>
        <taxon>Bacteria</taxon>
        <taxon>Bacillati</taxon>
        <taxon>Bacillota</taxon>
        <taxon>Bacilli</taxon>
        <taxon>Lactobacillales</taxon>
        <taxon>Carnobacteriaceae</taxon>
        <taxon>Alkalibacterium</taxon>
    </lineage>
</organism>
<accession>A0A1H6S3H8</accession>
<protein>
    <submittedName>
        <fullName evidence="3">Transposase</fullName>
    </submittedName>
</protein>
<keyword evidence="4" id="KW-1185">Reference proteome</keyword>
<gene>
    <name evidence="3" type="ORF">SAMN04488113_10620</name>
</gene>
<evidence type="ECO:0000259" key="1">
    <source>
        <dbReference type="Pfam" id="PF01610"/>
    </source>
</evidence>
<sequence>MTHSHIIRNSLNIKDENIIFDVNNYLCSEEKIKGVNYLVYQATLTYKPKACHHCGLVNEDYSITKNGTKMSTIKLGNIMFKPALLRLKKQRYLCHECNRTFIAVTTLVNKYCFISNPIKNAVGFELAETQSMTSIAKRVSVSPTTVIRLLENSGKALEPSRFELPEHLSFDEFKSVKEAAGSMSFIFTNAQTHDIIDIVENRQQRELIAYFQRYPNELRQKVKTVTLDMYSPYLKVIHDCFPNAELIIDRFHIVQHINRALNRLRIEIMKSIRYTRPRDYSKLKKQWKIILKNVWNVDFETYETHRLYDGLVTEKMMVNYLLSIDNQFQWVYDLINDLKWALDTGDYEGFVAQLERSKERPVKRYVRTTFQTLNKYLDSIENSCKYTLSNGHLEGINNKIKTIKRSGYGYRNFSHLRARILISFKLKEKTEKEIRPLTFEEEKENNRQLNIKVA</sequence>
<evidence type="ECO:0000259" key="2">
    <source>
        <dbReference type="Pfam" id="PF14690"/>
    </source>
</evidence>
<dbReference type="STRING" id="1130080.SAMN04488113_10620"/>
<dbReference type="NCBIfam" id="NF033550">
    <property type="entry name" value="transpos_ISL3"/>
    <property type="match status" value="1"/>
</dbReference>
<dbReference type="AlphaFoldDB" id="A0A1H6S3H8"/>
<dbReference type="Pfam" id="PF01610">
    <property type="entry name" value="DDE_Tnp_ISL3"/>
    <property type="match status" value="1"/>
</dbReference>
<dbReference type="InterPro" id="IPR047951">
    <property type="entry name" value="Transpos_ISL3"/>
</dbReference>
<reference evidence="4" key="1">
    <citation type="submission" date="2016-10" db="EMBL/GenBank/DDBJ databases">
        <authorList>
            <person name="Varghese N."/>
            <person name="Submissions S."/>
        </authorList>
    </citation>
    <scope>NUCLEOTIDE SEQUENCE [LARGE SCALE GENOMIC DNA]</scope>
    <source>
        <strain evidence="4">DSM 25751</strain>
    </source>
</reference>
<evidence type="ECO:0000313" key="4">
    <source>
        <dbReference type="Proteomes" id="UP000198564"/>
    </source>
</evidence>
<dbReference type="Proteomes" id="UP000198564">
    <property type="component" value="Unassembled WGS sequence"/>
</dbReference>
<dbReference type="InterPro" id="IPR029261">
    <property type="entry name" value="Transposase_Znf"/>
</dbReference>
<dbReference type="RefSeq" id="WP_245746618.1">
    <property type="nucleotide sequence ID" value="NZ_FNYW01000006.1"/>
</dbReference>
<proteinExistence type="predicted"/>
<dbReference type="EMBL" id="FNYW01000006">
    <property type="protein sequence ID" value="SEI62593.1"/>
    <property type="molecule type" value="Genomic_DNA"/>
</dbReference>
<dbReference type="Pfam" id="PF14690">
    <property type="entry name" value="Zn_ribbon_ISL3"/>
    <property type="match status" value="1"/>
</dbReference>
<dbReference type="PANTHER" id="PTHR33498:SF1">
    <property type="entry name" value="TRANSPOSASE FOR INSERTION SEQUENCE ELEMENT IS1557"/>
    <property type="match status" value="1"/>
</dbReference>
<dbReference type="InterPro" id="IPR002560">
    <property type="entry name" value="Transposase_DDE"/>
</dbReference>
<feature type="domain" description="Transposase IS204/IS1001/IS1096/IS1165 DDE" evidence="1">
    <location>
        <begin position="168"/>
        <end position="420"/>
    </location>
</feature>